<protein>
    <recommendedName>
        <fullName evidence="1">tRNA(Ile)-lysidine synthetase</fullName>
        <ecNumber evidence="1">6.3.4.19</ecNumber>
    </recommendedName>
</protein>
<keyword evidence="2" id="KW-0963">Cytoplasm</keyword>
<feature type="domain" description="tRNA(Ile)-lysidine synthase substrate-binding" evidence="9">
    <location>
        <begin position="218"/>
        <end position="271"/>
    </location>
</feature>
<organism evidence="10">
    <name type="scientific">marine metagenome</name>
    <dbReference type="NCBI Taxonomy" id="408172"/>
    <lineage>
        <taxon>unclassified sequences</taxon>
        <taxon>metagenomes</taxon>
        <taxon>ecological metagenomes</taxon>
    </lineage>
</organism>
<sequence length="287" mass="32604">LEVSSFSLAVAHLNHLARGEDSNRDEDFVSNLCQKLGLKIFIDRIDVAKISLNRVASFQETARNIRHAFLNRILSEWRGDLVSLGHNADDQVESFLINILRGSGLLGLTRTPSKKGRYIRPLYGCFRSEIEDYIGLNGLKHCSDVTNLKTHYLRNKIRLGLIPFLKSFNPKIKSSLIETSGLLTDDEDYLQKEVDKIFSKVAINDQESNFPSLRVDLIIKQHPAIQKRLLRQAILQAKGDLRSISSRHIFDVLRLIKHSVSASEIHLPDGLTVFYNDGKLSFRKTNL</sequence>
<dbReference type="InterPro" id="IPR012795">
    <property type="entry name" value="tRNA_Ile_lys_synt_N"/>
</dbReference>
<evidence type="ECO:0000256" key="3">
    <source>
        <dbReference type="ARBA" id="ARBA00022598"/>
    </source>
</evidence>
<dbReference type="GO" id="GO:0005524">
    <property type="term" value="F:ATP binding"/>
    <property type="evidence" value="ECO:0007669"/>
    <property type="project" value="UniProtKB-KW"/>
</dbReference>
<reference evidence="10" key="1">
    <citation type="submission" date="2018-05" db="EMBL/GenBank/DDBJ databases">
        <authorList>
            <person name="Lanie J.A."/>
            <person name="Ng W.-L."/>
            <person name="Kazmierczak K.M."/>
            <person name="Andrzejewski T.M."/>
            <person name="Davidsen T.M."/>
            <person name="Wayne K.J."/>
            <person name="Tettelin H."/>
            <person name="Glass J.I."/>
            <person name="Rusch D."/>
            <person name="Podicherti R."/>
            <person name="Tsui H.-C.T."/>
            <person name="Winkler M.E."/>
        </authorList>
    </citation>
    <scope>NUCLEOTIDE SEQUENCE</scope>
</reference>
<dbReference type="EC" id="6.3.4.19" evidence="1"/>
<dbReference type="GO" id="GO:0032267">
    <property type="term" value="F:tRNA(Ile)-lysidine synthase activity"/>
    <property type="evidence" value="ECO:0007669"/>
    <property type="project" value="UniProtKB-EC"/>
</dbReference>
<dbReference type="CDD" id="cd01992">
    <property type="entry name" value="TilS_N"/>
    <property type="match status" value="1"/>
</dbReference>
<dbReference type="SUPFAM" id="SSF52402">
    <property type="entry name" value="Adenine nucleotide alpha hydrolases-like"/>
    <property type="match status" value="1"/>
</dbReference>
<evidence type="ECO:0000256" key="1">
    <source>
        <dbReference type="ARBA" id="ARBA00013267"/>
    </source>
</evidence>
<dbReference type="PANTHER" id="PTHR43033:SF1">
    <property type="entry name" value="TRNA(ILE)-LYSIDINE SYNTHASE-RELATED"/>
    <property type="match status" value="1"/>
</dbReference>
<dbReference type="SUPFAM" id="SSF82829">
    <property type="entry name" value="MesJ substrate recognition domain-like"/>
    <property type="match status" value="1"/>
</dbReference>
<feature type="non-terminal residue" evidence="10">
    <location>
        <position position="1"/>
    </location>
</feature>
<keyword evidence="5" id="KW-0547">Nucleotide-binding</keyword>
<dbReference type="InterPro" id="IPR014729">
    <property type="entry name" value="Rossmann-like_a/b/a_fold"/>
</dbReference>
<dbReference type="Pfam" id="PF01171">
    <property type="entry name" value="ATP_bind_3"/>
    <property type="match status" value="1"/>
</dbReference>
<evidence type="ECO:0000256" key="7">
    <source>
        <dbReference type="ARBA" id="ARBA00048539"/>
    </source>
</evidence>
<comment type="catalytic activity">
    <reaction evidence="7">
        <text>cytidine(34) in tRNA(Ile2) + L-lysine + ATP = lysidine(34) in tRNA(Ile2) + AMP + diphosphate + H(+)</text>
        <dbReference type="Rhea" id="RHEA:43744"/>
        <dbReference type="Rhea" id="RHEA-COMP:10625"/>
        <dbReference type="Rhea" id="RHEA-COMP:10670"/>
        <dbReference type="ChEBI" id="CHEBI:15378"/>
        <dbReference type="ChEBI" id="CHEBI:30616"/>
        <dbReference type="ChEBI" id="CHEBI:32551"/>
        <dbReference type="ChEBI" id="CHEBI:33019"/>
        <dbReference type="ChEBI" id="CHEBI:82748"/>
        <dbReference type="ChEBI" id="CHEBI:83665"/>
        <dbReference type="ChEBI" id="CHEBI:456215"/>
        <dbReference type="EC" id="6.3.4.19"/>
    </reaction>
</comment>
<dbReference type="InterPro" id="IPR012094">
    <property type="entry name" value="tRNA_Ile_lys_synt"/>
</dbReference>
<feature type="non-terminal residue" evidence="10">
    <location>
        <position position="287"/>
    </location>
</feature>
<evidence type="ECO:0000259" key="9">
    <source>
        <dbReference type="Pfam" id="PF09179"/>
    </source>
</evidence>
<evidence type="ECO:0000256" key="5">
    <source>
        <dbReference type="ARBA" id="ARBA00022741"/>
    </source>
</evidence>
<feature type="domain" description="tRNA(Ile)-lysidine/2-thiocytidine synthase N-terminal" evidence="8">
    <location>
        <begin position="6"/>
        <end position="158"/>
    </location>
</feature>
<dbReference type="HAMAP" id="MF_01161">
    <property type="entry name" value="tRNA_Ile_lys_synt"/>
    <property type="match status" value="1"/>
</dbReference>
<dbReference type="AlphaFoldDB" id="A0A382V9N0"/>
<proteinExistence type="inferred from homology"/>
<evidence type="ECO:0000256" key="4">
    <source>
        <dbReference type="ARBA" id="ARBA00022694"/>
    </source>
</evidence>
<evidence type="ECO:0000259" key="8">
    <source>
        <dbReference type="Pfam" id="PF01171"/>
    </source>
</evidence>
<keyword evidence="3" id="KW-0436">Ligase</keyword>
<evidence type="ECO:0000256" key="6">
    <source>
        <dbReference type="ARBA" id="ARBA00022840"/>
    </source>
</evidence>
<gene>
    <name evidence="10" type="ORF">METZ01_LOCUS395492</name>
</gene>
<dbReference type="NCBIfam" id="TIGR02432">
    <property type="entry name" value="lysidine_TilS_N"/>
    <property type="match status" value="1"/>
</dbReference>
<dbReference type="InterPro" id="IPR011063">
    <property type="entry name" value="TilS/TtcA_N"/>
</dbReference>
<dbReference type="PANTHER" id="PTHR43033">
    <property type="entry name" value="TRNA(ILE)-LYSIDINE SYNTHASE-RELATED"/>
    <property type="match status" value="1"/>
</dbReference>
<accession>A0A382V9N0</accession>
<evidence type="ECO:0000313" key="10">
    <source>
        <dbReference type="EMBL" id="SVD42638.1"/>
    </source>
</evidence>
<dbReference type="Gene3D" id="3.40.50.620">
    <property type="entry name" value="HUPs"/>
    <property type="match status" value="1"/>
</dbReference>
<dbReference type="InterPro" id="IPR015262">
    <property type="entry name" value="tRNA_Ile_lys_synt_subst-bd"/>
</dbReference>
<name>A0A382V9N0_9ZZZZ</name>
<keyword evidence="4" id="KW-0819">tRNA processing</keyword>
<dbReference type="GO" id="GO:0008033">
    <property type="term" value="P:tRNA processing"/>
    <property type="evidence" value="ECO:0007669"/>
    <property type="project" value="UniProtKB-KW"/>
</dbReference>
<dbReference type="GO" id="GO:0005737">
    <property type="term" value="C:cytoplasm"/>
    <property type="evidence" value="ECO:0007669"/>
    <property type="project" value="InterPro"/>
</dbReference>
<dbReference type="Gene3D" id="1.20.59.20">
    <property type="match status" value="1"/>
</dbReference>
<dbReference type="EMBL" id="UINC01149898">
    <property type="protein sequence ID" value="SVD42638.1"/>
    <property type="molecule type" value="Genomic_DNA"/>
</dbReference>
<keyword evidence="6" id="KW-0067">ATP-binding</keyword>
<dbReference type="Pfam" id="PF09179">
    <property type="entry name" value="TilS"/>
    <property type="match status" value="1"/>
</dbReference>
<evidence type="ECO:0000256" key="2">
    <source>
        <dbReference type="ARBA" id="ARBA00022490"/>
    </source>
</evidence>